<feature type="domain" description="VOC" evidence="1">
    <location>
        <begin position="140"/>
        <end position="258"/>
    </location>
</feature>
<dbReference type="GO" id="GO:0016829">
    <property type="term" value="F:lyase activity"/>
    <property type="evidence" value="ECO:0007669"/>
    <property type="project" value="UniProtKB-KW"/>
</dbReference>
<dbReference type="EMBL" id="CP001643">
    <property type="protein sequence ID" value="ACU86054.1"/>
    <property type="molecule type" value="Genomic_DNA"/>
</dbReference>
<dbReference type="Pfam" id="PF18029">
    <property type="entry name" value="Glyoxalase_6"/>
    <property type="match status" value="1"/>
</dbReference>
<evidence type="ECO:0000313" key="3">
    <source>
        <dbReference type="Proteomes" id="UP000001919"/>
    </source>
</evidence>
<dbReference type="AlphaFoldDB" id="C7MEQ4"/>
<dbReference type="KEGG" id="bfa:Bfae_22560"/>
<dbReference type="HOGENOM" id="CLU_069623_2_0_11"/>
<dbReference type="Proteomes" id="UP000001919">
    <property type="component" value="Chromosome"/>
</dbReference>
<accession>C7MEQ4</accession>
<dbReference type="InterPro" id="IPR052164">
    <property type="entry name" value="Anthracycline_SecMetBiosynth"/>
</dbReference>
<proteinExistence type="predicted"/>
<feature type="domain" description="VOC" evidence="1">
    <location>
        <begin position="7"/>
        <end position="126"/>
    </location>
</feature>
<dbReference type="Pfam" id="PF00903">
    <property type="entry name" value="Glyoxalase"/>
    <property type="match status" value="1"/>
</dbReference>
<dbReference type="PATRIC" id="fig|446465.5.peg.2234"/>
<dbReference type="Gene3D" id="3.10.180.10">
    <property type="entry name" value="2,3-Dihydroxybiphenyl 1,2-Dioxygenase, domain 1"/>
    <property type="match status" value="2"/>
</dbReference>
<dbReference type="InterPro" id="IPR004360">
    <property type="entry name" value="Glyas_Fos-R_dOase_dom"/>
</dbReference>
<dbReference type="InterPro" id="IPR041581">
    <property type="entry name" value="Glyoxalase_6"/>
</dbReference>
<dbReference type="InterPro" id="IPR037523">
    <property type="entry name" value="VOC_core"/>
</dbReference>
<dbReference type="OrthoDB" id="9793039at2"/>
<keyword evidence="2" id="KW-0456">Lyase</keyword>
<dbReference type="PANTHER" id="PTHR33993">
    <property type="entry name" value="GLYOXALASE-RELATED"/>
    <property type="match status" value="1"/>
</dbReference>
<dbReference type="PROSITE" id="PS51819">
    <property type="entry name" value="VOC"/>
    <property type="match status" value="2"/>
</dbReference>
<dbReference type="CDD" id="cd07247">
    <property type="entry name" value="SgaA_N_like"/>
    <property type="match status" value="2"/>
</dbReference>
<keyword evidence="3" id="KW-1185">Reference proteome</keyword>
<name>C7MEQ4_BRAFD</name>
<protein>
    <submittedName>
        <fullName evidence="2">Lactoylglutathione lyase family protein</fullName>
    </submittedName>
</protein>
<dbReference type="PANTHER" id="PTHR33993:SF14">
    <property type="entry name" value="GB|AAF24581.1"/>
    <property type="match status" value="1"/>
</dbReference>
<dbReference type="eggNOG" id="COG3324">
    <property type="taxonomic scope" value="Bacteria"/>
</dbReference>
<gene>
    <name evidence="2" type="ordered locus">Bfae_22560</name>
</gene>
<dbReference type="InterPro" id="IPR029068">
    <property type="entry name" value="Glyas_Bleomycin-R_OHBP_Dase"/>
</dbReference>
<dbReference type="SUPFAM" id="SSF54593">
    <property type="entry name" value="Glyoxalase/Bleomycin resistance protein/Dihydroxybiphenyl dioxygenase"/>
    <property type="match status" value="2"/>
</dbReference>
<evidence type="ECO:0000259" key="1">
    <source>
        <dbReference type="PROSITE" id="PS51819"/>
    </source>
</evidence>
<evidence type="ECO:0000313" key="2">
    <source>
        <dbReference type="EMBL" id="ACU86054.1"/>
    </source>
</evidence>
<sequence>MTRSTGTSTWLDLSITDTEAAKAFYSGLFGWEFEDLGESMNHYHLIRNDGALVGGLMNVSGMTCPAGDPLPPEWSVYLAVDDADARTAKATEAGGTVIVPPDAISDAGRMSVVLDATGAPIGLWQAGTLEGYEFTGTPGSPVWFELMTHWYDEAAAFYTEVFDAQLVPMAEEMSGPDFRYATNGAGESASWGLCDATRMMPEDATGWRIYLGVDSSAAAIARVEELGGSVLDGPMPSPFGTVATIADPEGATFQISAMAEAVPEG</sequence>
<reference evidence="2 3" key="1">
    <citation type="journal article" date="2009" name="Stand. Genomic Sci.">
        <title>Complete genome sequence of Brachybacterium faecium type strain (Schefferle 6-10).</title>
        <authorList>
            <person name="Lapidus A."/>
            <person name="Pukall R."/>
            <person name="Labuttii K."/>
            <person name="Copeland A."/>
            <person name="Del Rio T.G."/>
            <person name="Nolan M."/>
            <person name="Chen F."/>
            <person name="Lucas S."/>
            <person name="Tice H."/>
            <person name="Cheng J.F."/>
            <person name="Bruce D."/>
            <person name="Goodwin L."/>
            <person name="Pitluck S."/>
            <person name="Rohde M."/>
            <person name="Goker M."/>
            <person name="Pati A."/>
            <person name="Ivanova N."/>
            <person name="Mavrommatis K."/>
            <person name="Chen A."/>
            <person name="Palaniappan K."/>
            <person name="D'haeseleer P."/>
            <person name="Chain P."/>
            <person name="Bristow J."/>
            <person name="Eisen J.A."/>
            <person name="Markowitz V."/>
            <person name="Hugenholtz P."/>
            <person name="Kyrpides N.C."/>
            <person name="Klenk H.P."/>
        </authorList>
    </citation>
    <scope>NUCLEOTIDE SEQUENCE [LARGE SCALE GENOMIC DNA]</scope>
    <source>
        <strain evidence="3">ATCC 43885 / DSM 4810 / JCM 11609 / LMG 19847 / NBRC 14762 / NCIMB 9860 / 6-10</strain>
    </source>
</reference>
<organism evidence="2 3">
    <name type="scientific">Brachybacterium faecium (strain ATCC 43885 / DSM 4810 / JCM 11609 / LMG 19847 / NBRC 14762 / NCIMB 9860 / 6-10)</name>
    <dbReference type="NCBI Taxonomy" id="446465"/>
    <lineage>
        <taxon>Bacteria</taxon>
        <taxon>Bacillati</taxon>
        <taxon>Actinomycetota</taxon>
        <taxon>Actinomycetes</taxon>
        <taxon>Micrococcales</taxon>
        <taxon>Dermabacteraceae</taxon>
        <taxon>Brachybacterium</taxon>
    </lineage>
</organism>